<keyword evidence="3" id="KW-1185">Reference proteome</keyword>
<dbReference type="Proteomes" id="UP001371218">
    <property type="component" value="Unassembled WGS sequence"/>
</dbReference>
<dbReference type="RefSeq" id="WP_341423689.1">
    <property type="nucleotide sequence ID" value="NZ_JBBUTG010000001.1"/>
</dbReference>
<evidence type="ECO:0000256" key="1">
    <source>
        <dbReference type="SAM" id="MobiDB-lite"/>
    </source>
</evidence>
<dbReference type="EMBL" id="JBBUTG010000001">
    <property type="protein sequence ID" value="MEK8029348.1"/>
    <property type="molecule type" value="Genomic_DNA"/>
</dbReference>
<gene>
    <name evidence="2" type="ORF">AACH06_00830</name>
</gene>
<sequence length="72" mass="6935">MSGSIGPSMGAMNSGAASSAGVDSAGMQAVSAQNAQSIDSIMTQGQLSALRSYAEATAKTLKAGADAVKGLV</sequence>
<accession>A0ABU9BHD2</accession>
<evidence type="ECO:0000313" key="3">
    <source>
        <dbReference type="Proteomes" id="UP001371218"/>
    </source>
</evidence>
<name>A0ABU9BHD2_9BURK</name>
<feature type="region of interest" description="Disordered" evidence="1">
    <location>
        <begin position="1"/>
        <end position="20"/>
    </location>
</feature>
<protein>
    <submittedName>
        <fullName evidence="2">Uncharacterized protein</fullName>
    </submittedName>
</protein>
<organism evidence="2 3">
    <name type="scientific">Ideonella lacteola</name>
    <dbReference type="NCBI Taxonomy" id="2984193"/>
    <lineage>
        <taxon>Bacteria</taxon>
        <taxon>Pseudomonadati</taxon>
        <taxon>Pseudomonadota</taxon>
        <taxon>Betaproteobacteria</taxon>
        <taxon>Burkholderiales</taxon>
        <taxon>Sphaerotilaceae</taxon>
        <taxon>Ideonella</taxon>
    </lineage>
</organism>
<proteinExistence type="predicted"/>
<comment type="caution">
    <text evidence="2">The sequence shown here is derived from an EMBL/GenBank/DDBJ whole genome shotgun (WGS) entry which is preliminary data.</text>
</comment>
<reference evidence="2 3" key="1">
    <citation type="submission" date="2024-04" db="EMBL/GenBank/DDBJ databases">
        <title>Novel species of the genus Ideonella isolated from streams.</title>
        <authorList>
            <person name="Lu H."/>
        </authorList>
    </citation>
    <scope>NUCLEOTIDE SEQUENCE [LARGE SCALE GENOMIC DNA]</scope>
    <source>
        <strain evidence="2 3">DXS29W</strain>
    </source>
</reference>
<evidence type="ECO:0000313" key="2">
    <source>
        <dbReference type="EMBL" id="MEK8029348.1"/>
    </source>
</evidence>